<dbReference type="InterPro" id="IPR042099">
    <property type="entry name" value="ANL_N_sf"/>
</dbReference>
<dbReference type="Proteomes" id="UP001523392">
    <property type="component" value="Unassembled WGS sequence"/>
</dbReference>
<organism evidence="3 4">
    <name type="scientific">Siccirubricoccus soli</name>
    <dbReference type="NCBI Taxonomy" id="2899147"/>
    <lineage>
        <taxon>Bacteria</taxon>
        <taxon>Pseudomonadati</taxon>
        <taxon>Pseudomonadota</taxon>
        <taxon>Alphaproteobacteria</taxon>
        <taxon>Acetobacterales</taxon>
        <taxon>Roseomonadaceae</taxon>
        <taxon>Siccirubricoccus</taxon>
    </lineage>
</organism>
<accession>A0ABT1DCF3</accession>
<proteinExistence type="predicted"/>
<name>A0ABT1DCF3_9PROT</name>
<evidence type="ECO:0000259" key="2">
    <source>
        <dbReference type="Pfam" id="PF00501"/>
    </source>
</evidence>
<dbReference type="PANTHER" id="PTHR42921:SF1">
    <property type="entry name" value="ACETOACETYL-COA SYNTHETASE"/>
    <property type="match status" value="1"/>
</dbReference>
<dbReference type="EMBL" id="JAFIRR010000209">
    <property type="protein sequence ID" value="MCO6419618.1"/>
    <property type="molecule type" value="Genomic_DNA"/>
</dbReference>
<dbReference type="InterPro" id="IPR000873">
    <property type="entry name" value="AMP-dep_synth/lig_dom"/>
</dbReference>
<sequence>MQAPVTLLVDASADARPSSPPSPQYSPPASAIAASALSRFTRRLEQEQHVRLPDFAALSAFALRHNDAFWEATLRWCGLEVEGDAAPVRTGAGLEDSLFFPNLRLNYAENLLRAGGRVAPDSPAIIGRGADGRRLCLSRAELEARVAALAGALAERGLGEGDIVVAIARNTAEAAIAALAVTALGAS</sequence>
<gene>
    <name evidence="3" type="ORF">JYK14_26130</name>
</gene>
<feature type="non-terminal residue" evidence="3">
    <location>
        <position position="187"/>
    </location>
</feature>
<protein>
    <submittedName>
        <fullName evidence="3">AMP-binding protein</fullName>
    </submittedName>
</protein>
<dbReference type="SUPFAM" id="SSF56801">
    <property type="entry name" value="Acetyl-CoA synthetase-like"/>
    <property type="match status" value="1"/>
</dbReference>
<evidence type="ECO:0000313" key="3">
    <source>
        <dbReference type="EMBL" id="MCO6419618.1"/>
    </source>
</evidence>
<feature type="region of interest" description="Disordered" evidence="1">
    <location>
        <begin position="1"/>
        <end position="28"/>
    </location>
</feature>
<feature type="domain" description="AMP-dependent synthetase/ligase" evidence="2">
    <location>
        <begin position="117"/>
        <end position="186"/>
    </location>
</feature>
<evidence type="ECO:0000256" key="1">
    <source>
        <dbReference type="SAM" id="MobiDB-lite"/>
    </source>
</evidence>
<comment type="caution">
    <text evidence="3">The sequence shown here is derived from an EMBL/GenBank/DDBJ whole genome shotgun (WGS) entry which is preliminary data.</text>
</comment>
<dbReference type="Pfam" id="PF00501">
    <property type="entry name" value="AMP-binding"/>
    <property type="match status" value="1"/>
</dbReference>
<keyword evidence="4" id="KW-1185">Reference proteome</keyword>
<reference evidence="3 4" key="1">
    <citation type="submission" date="2021-12" db="EMBL/GenBank/DDBJ databases">
        <title>Siccirubricoccus leaddurans sp. nov., a high concentration Zn2+ tolerance bacterium.</title>
        <authorList>
            <person name="Cao Y."/>
        </authorList>
    </citation>
    <scope>NUCLEOTIDE SEQUENCE [LARGE SCALE GENOMIC DNA]</scope>
    <source>
        <strain evidence="3 4">KC 17139</strain>
    </source>
</reference>
<evidence type="ECO:0000313" key="4">
    <source>
        <dbReference type="Proteomes" id="UP001523392"/>
    </source>
</evidence>
<dbReference type="Gene3D" id="3.40.50.12780">
    <property type="entry name" value="N-terminal domain of ligase-like"/>
    <property type="match status" value="1"/>
</dbReference>
<dbReference type="PANTHER" id="PTHR42921">
    <property type="entry name" value="ACETOACETYL-COA SYNTHETASE"/>
    <property type="match status" value="1"/>
</dbReference>
<dbReference type="RefSeq" id="WP_252956304.1">
    <property type="nucleotide sequence ID" value="NZ_JAFIRR010000209.1"/>
</dbReference>